<protein>
    <submittedName>
        <fullName evidence="1">DUF1275 domain-containing protein</fullName>
    </submittedName>
</protein>
<dbReference type="PANTHER" id="PTHR37314">
    <property type="entry name" value="SLR0142 PROTEIN"/>
    <property type="match status" value="1"/>
</dbReference>
<evidence type="ECO:0000313" key="1">
    <source>
        <dbReference type="EMBL" id="QHG89474.1"/>
    </source>
</evidence>
<dbReference type="RefSeq" id="WP_004024563.1">
    <property type="nucleotide sequence ID" value="NZ_AGFP01000002.1"/>
</dbReference>
<dbReference type="InterPro" id="IPR010699">
    <property type="entry name" value="DUF1275"/>
</dbReference>
<dbReference type="PANTHER" id="PTHR37314:SF4">
    <property type="entry name" value="UPF0700 TRANSMEMBRANE PROTEIN YOAK"/>
    <property type="match status" value="1"/>
</dbReference>
<organism evidence="1 2">
    <name type="scientific">Malacoplasma iowae 695</name>
    <dbReference type="NCBI Taxonomy" id="1048830"/>
    <lineage>
        <taxon>Bacteria</taxon>
        <taxon>Bacillati</taxon>
        <taxon>Mycoplasmatota</taxon>
        <taxon>Mycoplasmoidales</taxon>
        <taxon>Mycoplasmoidaceae</taxon>
        <taxon>Malacoplasma</taxon>
    </lineage>
</organism>
<dbReference type="Proteomes" id="UP000464283">
    <property type="component" value="Chromosome"/>
</dbReference>
<dbReference type="GeneID" id="96866757"/>
<accession>A0A6P1LCW6</accession>
<sequence length="248" mass="28399">MKKYIGSLDLLLFIFLCFLCGLIDAYCFLYRAQTFTLFQTGNLIKLIIFYVKGNISEASYSLILFVSFILFTFIFYFVSKLFKNLKISFKPIVLLICMILIIPSIVLKFNTINYISYQNIISGLCLSAIGGLIAISFKRVHLNKKRKIQFNAAMMTGNTKNMIMSLVNGIKYKNKNFLFESFCYFLMLITFSIGILTTALIQNYIVLPNSLYINFGLIYLFLLLSLITMLTITINLKNVDVVGVNDKT</sequence>
<dbReference type="Pfam" id="PF06912">
    <property type="entry name" value="DUF1275"/>
    <property type="match status" value="1"/>
</dbReference>
<gene>
    <name evidence="1" type="ORF">EER00_00995</name>
</gene>
<dbReference type="KEGG" id="miw:EER00_00995"/>
<name>A0A6P1LCW6_MALIO</name>
<proteinExistence type="predicted"/>
<dbReference type="EMBL" id="CP033512">
    <property type="protein sequence ID" value="QHG89474.1"/>
    <property type="molecule type" value="Genomic_DNA"/>
</dbReference>
<evidence type="ECO:0000313" key="2">
    <source>
        <dbReference type="Proteomes" id="UP000464283"/>
    </source>
</evidence>
<reference evidence="2" key="1">
    <citation type="submission" date="2018-11" db="EMBL/GenBank/DDBJ databases">
        <title>The first complete genome sequence of Mycoplasma iowae strain 695.</title>
        <authorList>
            <person name="Ghanem M."/>
            <person name="El-Gazzar M."/>
        </authorList>
    </citation>
    <scope>NUCLEOTIDE SEQUENCE [LARGE SCALE GENOMIC DNA]</scope>
    <source>
        <strain evidence="2">695</strain>
    </source>
</reference>
<dbReference type="AlphaFoldDB" id="A0A6P1LCW6"/>